<evidence type="ECO:0000256" key="8">
    <source>
        <dbReference type="ARBA" id="ARBA00023295"/>
    </source>
</evidence>
<evidence type="ECO:0000256" key="12">
    <source>
        <dbReference type="RuleBase" id="RU361169"/>
    </source>
</evidence>
<comment type="similarity">
    <text evidence="2 12">Belongs to the glycosyl hydrolase 28 family.</text>
</comment>
<dbReference type="OMA" id="RWSELWH"/>
<dbReference type="EC" id="3.2.1.15" evidence="3"/>
<evidence type="ECO:0000256" key="11">
    <source>
        <dbReference type="PROSITE-ProRule" id="PRU10052"/>
    </source>
</evidence>
<dbReference type="SUPFAM" id="SSF51126">
    <property type="entry name" value="Pectin lyase-like"/>
    <property type="match status" value="1"/>
</dbReference>
<comment type="catalytic activity">
    <reaction evidence="10">
        <text>(1,4-alpha-D-galacturonosyl)n+m + H2O = (1,4-alpha-D-galacturonosyl)n + (1,4-alpha-D-galacturonosyl)m.</text>
        <dbReference type="EC" id="3.2.1.15"/>
    </reaction>
</comment>
<accession>A0A078J9Q9</accession>
<dbReference type="InterPro" id="IPR011050">
    <property type="entry name" value="Pectin_lyase_fold/virulence"/>
</dbReference>
<dbReference type="FunFam" id="2.160.20.10:FF:000028">
    <property type="entry name" value="Polygalacturonase QRT2"/>
    <property type="match status" value="1"/>
</dbReference>
<keyword evidence="9" id="KW-0961">Cell wall biogenesis/degradation</keyword>
<keyword evidence="8 12" id="KW-0326">Glycosidase</keyword>
<feature type="active site" evidence="11">
    <location>
        <position position="289"/>
    </location>
</feature>
<dbReference type="PANTHER" id="PTHR31375">
    <property type="match status" value="1"/>
</dbReference>
<evidence type="ECO:0000256" key="10">
    <source>
        <dbReference type="ARBA" id="ARBA00034074"/>
    </source>
</evidence>
<feature type="chain" id="PRO_5001739267" description="endo-polygalacturonase" evidence="13">
    <location>
        <begin position="24"/>
        <end position="549"/>
    </location>
</feature>
<dbReference type="PaxDb" id="3708-A0A078J9Q9"/>
<evidence type="ECO:0000256" key="3">
    <source>
        <dbReference type="ARBA" id="ARBA00012736"/>
    </source>
</evidence>
<sequence length="549" mass="59130">MARCFGSLAVFLCVLLMLACCQALSSNVDDGYGHEDGSFESDSLIKLNNDDDVLTLKSSDRPTTESSTVSVSNFGAKGDGKTDDTQAFKKAWKKACSTNGVTTFLIPKGKTYLLKSIRFRGPCKSLRSFQILGTLSASTKRSDYSNDKNHWLILEDVNNLSIDGGSAGIVDGNGNIWWQNSCKIDKSKPCTKAPTALTLYNLKNLNVKNLRVRNAQQIQISIEKCNNVGVKNVKITAPGDSPNTDGIHIVATKNIRISNSDIGTGDDCISIEDGSQNVQINDLTCGPGHGISIGSLGDDNSKAYVSGIDVDGATLSETDNGVRIKTYQGGSGTAKNIKFQNIRMDNVKNPIIIDQNYCDKDKCEQQESAVQVNNVVYQNIKGTSATDVAIMFNCSVKYPCQAAVGLLCSSTISVVAGGGGRGAAATVGTPASMQLRHVLSTQPSMSWSRLSDKWRPPQSRAKMPAKTDKMVMTAKITTSVSIERWSELWHGWSREGGSMYMVLGVVVVPSWSSSLAVTPNMRKSLESESLSGVLVGAKVTRNKCNVWLN</sequence>
<evidence type="ECO:0000256" key="9">
    <source>
        <dbReference type="ARBA" id="ARBA00023316"/>
    </source>
</evidence>
<dbReference type="PROSITE" id="PS00502">
    <property type="entry name" value="POLYGALACTURONASE"/>
    <property type="match status" value="1"/>
</dbReference>
<dbReference type="GO" id="GO:0010047">
    <property type="term" value="P:fruit dehiscence"/>
    <property type="evidence" value="ECO:0000318"/>
    <property type="project" value="GO_Central"/>
</dbReference>
<evidence type="ECO:0000256" key="2">
    <source>
        <dbReference type="ARBA" id="ARBA00008834"/>
    </source>
</evidence>
<keyword evidence="7 12" id="KW-0378">Hydrolase</keyword>
<keyword evidence="5" id="KW-0964">Secreted</keyword>
<dbReference type="Pfam" id="PF00295">
    <property type="entry name" value="Glyco_hydro_28"/>
    <property type="match status" value="1"/>
</dbReference>
<dbReference type="InterPro" id="IPR006626">
    <property type="entry name" value="PbH1"/>
</dbReference>
<evidence type="ECO:0000256" key="1">
    <source>
        <dbReference type="ARBA" id="ARBA00004191"/>
    </source>
</evidence>
<evidence type="ECO:0000256" key="4">
    <source>
        <dbReference type="ARBA" id="ARBA00022512"/>
    </source>
</evidence>
<keyword evidence="6 13" id="KW-0732">Signal</keyword>
<protein>
    <recommendedName>
        <fullName evidence="3">endo-polygalacturonase</fullName>
        <ecNumber evidence="3">3.2.1.15</ecNumber>
    </recommendedName>
</protein>
<dbReference type="Proteomes" id="UP000028999">
    <property type="component" value="Unassembled WGS sequence"/>
</dbReference>
<reference evidence="14 15" key="1">
    <citation type="journal article" date="2014" name="Science">
        <title>Plant genetics. Early allopolyploid evolution in the post-Neolithic Brassica napus oilseed genome.</title>
        <authorList>
            <person name="Chalhoub B."/>
            <person name="Denoeud F."/>
            <person name="Liu S."/>
            <person name="Parkin I.A."/>
            <person name="Tang H."/>
            <person name="Wang X."/>
            <person name="Chiquet J."/>
            <person name="Belcram H."/>
            <person name="Tong C."/>
            <person name="Samans B."/>
            <person name="Correa M."/>
            <person name="Da Silva C."/>
            <person name="Just J."/>
            <person name="Falentin C."/>
            <person name="Koh C.S."/>
            <person name="Le Clainche I."/>
            <person name="Bernard M."/>
            <person name="Bento P."/>
            <person name="Noel B."/>
            <person name="Labadie K."/>
            <person name="Alberti A."/>
            <person name="Charles M."/>
            <person name="Arnaud D."/>
            <person name="Guo H."/>
            <person name="Daviaud C."/>
            <person name="Alamery S."/>
            <person name="Jabbari K."/>
            <person name="Zhao M."/>
            <person name="Edger P.P."/>
            <person name="Chelaifa H."/>
            <person name="Tack D."/>
            <person name="Lassalle G."/>
            <person name="Mestiri I."/>
            <person name="Schnel N."/>
            <person name="Le Paslier M.C."/>
            <person name="Fan G."/>
            <person name="Renault V."/>
            <person name="Bayer P.E."/>
            <person name="Golicz A.A."/>
            <person name="Manoli S."/>
            <person name="Lee T.H."/>
            <person name="Thi V.H."/>
            <person name="Chalabi S."/>
            <person name="Hu Q."/>
            <person name="Fan C."/>
            <person name="Tollenaere R."/>
            <person name="Lu Y."/>
            <person name="Battail C."/>
            <person name="Shen J."/>
            <person name="Sidebottom C.H."/>
            <person name="Wang X."/>
            <person name="Canaguier A."/>
            <person name="Chauveau A."/>
            <person name="Berard A."/>
            <person name="Deniot G."/>
            <person name="Guan M."/>
            <person name="Liu Z."/>
            <person name="Sun F."/>
            <person name="Lim Y.P."/>
            <person name="Lyons E."/>
            <person name="Town C.D."/>
            <person name="Bancroft I."/>
            <person name="Wang X."/>
            <person name="Meng J."/>
            <person name="Ma J."/>
            <person name="Pires J.C."/>
            <person name="King G.J."/>
            <person name="Brunel D."/>
            <person name="Delourme R."/>
            <person name="Renard M."/>
            <person name="Aury J.M."/>
            <person name="Adams K.L."/>
            <person name="Batley J."/>
            <person name="Snowdon R.J."/>
            <person name="Tost J."/>
            <person name="Edwards D."/>
            <person name="Zhou Y."/>
            <person name="Hua W."/>
            <person name="Sharpe A.G."/>
            <person name="Paterson A.H."/>
            <person name="Guan C."/>
            <person name="Wincker P."/>
        </authorList>
    </citation>
    <scope>NUCLEOTIDE SEQUENCE [LARGE SCALE GENOMIC DNA]</scope>
    <source>
        <strain evidence="15">cv. Darmor-bzh</strain>
    </source>
</reference>
<dbReference type="GO" id="GO:0009830">
    <property type="term" value="P:cell wall modification involved in abscission"/>
    <property type="evidence" value="ECO:0007669"/>
    <property type="project" value="UniProtKB-ARBA"/>
</dbReference>
<dbReference type="SMART" id="SM00710">
    <property type="entry name" value="PbH1"/>
    <property type="match status" value="5"/>
</dbReference>
<dbReference type="Gramene" id="CDY61868">
    <property type="protein sequence ID" value="CDY61868"/>
    <property type="gene ID" value="GSBRNA2T00034522001"/>
</dbReference>
<evidence type="ECO:0000256" key="13">
    <source>
        <dbReference type="SAM" id="SignalP"/>
    </source>
</evidence>
<comment type="subcellular location">
    <subcellularLocation>
        <location evidence="1">Secreted</location>
        <location evidence="1">Cell wall</location>
    </subcellularLocation>
</comment>
<dbReference type="InterPro" id="IPR012334">
    <property type="entry name" value="Pectin_lyas_fold"/>
</dbReference>
<organism evidence="14 15">
    <name type="scientific">Brassica napus</name>
    <name type="common">Rape</name>
    <dbReference type="NCBI Taxonomy" id="3708"/>
    <lineage>
        <taxon>Eukaryota</taxon>
        <taxon>Viridiplantae</taxon>
        <taxon>Streptophyta</taxon>
        <taxon>Embryophyta</taxon>
        <taxon>Tracheophyta</taxon>
        <taxon>Spermatophyta</taxon>
        <taxon>Magnoliopsida</taxon>
        <taxon>eudicotyledons</taxon>
        <taxon>Gunneridae</taxon>
        <taxon>Pentapetalae</taxon>
        <taxon>rosids</taxon>
        <taxon>malvids</taxon>
        <taxon>Brassicales</taxon>
        <taxon>Brassicaceae</taxon>
        <taxon>Brassiceae</taxon>
        <taxon>Brassica</taxon>
    </lineage>
</organism>
<keyword evidence="15" id="KW-1185">Reference proteome</keyword>
<dbReference type="AlphaFoldDB" id="A0A078J9Q9"/>
<dbReference type="GO" id="GO:0009901">
    <property type="term" value="P:anther dehiscence"/>
    <property type="evidence" value="ECO:0000318"/>
    <property type="project" value="GO_Central"/>
</dbReference>
<evidence type="ECO:0000256" key="6">
    <source>
        <dbReference type="ARBA" id="ARBA00022729"/>
    </source>
</evidence>
<name>A0A078J9Q9_BRANA</name>
<dbReference type="STRING" id="3708.A0A078J9Q9"/>
<gene>
    <name evidence="14" type="primary">BnaCnng38530D</name>
    <name evidence="14" type="ORF">GSBRNA2T00034522001</name>
</gene>
<dbReference type="Gene3D" id="2.160.20.10">
    <property type="entry name" value="Single-stranded right-handed beta-helix, Pectin lyase-like"/>
    <property type="match status" value="1"/>
</dbReference>
<dbReference type="InterPro" id="IPR000743">
    <property type="entry name" value="Glyco_hydro_28"/>
</dbReference>
<feature type="signal peptide" evidence="13">
    <location>
        <begin position="1"/>
        <end position="23"/>
    </location>
</feature>
<evidence type="ECO:0000256" key="5">
    <source>
        <dbReference type="ARBA" id="ARBA00022525"/>
    </source>
</evidence>
<dbReference type="GO" id="GO:0045490">
    <property type="term" value="P:pectin catabolic process"/>
    <property type="evidence" value="ECO:0000318"/>
    <property type="project" value="GO_Central"/>
</dbReference>
<proteinExistence type="inferred from homology"/>
<evidence type="ECO:0000313" key="14">
    <source>
        <dbReference type="EMBL" id="CDY61868.1"/>
    </source>
</evidence>
<dbReference type="GO" id="GO:0004650">
    <property type="term" value="F:polygalacturonase activity"/>
    <property type="evidence" value="ECO:0007669"/>
    <property type="project" value="UniProtKB-EC"/>
</dbReference>
<keyword evidence="4" id="KW-0134">Cell wall</keyword>
<evidence type="ECO:0000313" key="15">
    <source>
        <dbReference type="Proteomes" id="UP000028999"/>
    </source>
</evidence>
<dbReference type="EMBL" id="LK034053">
    <property type="protein sequence ID" value="CDY61868.1"/>
    <property type="molecule type" value="Genomic_DNA"/>
</dbReference>
<evidence type="ECO:0000256" key="7">
    <source>
        <dbReference type="ARBA" id="ARBA00022801"/>
    </source>
</evidence>
<dbReference type="PROSITE" id="PS51257">
    <property type="entry name" value="PROKAR_LIPOPROTEIN"/>
    <property type="match status" value="1"/>
</dbReference>